<dbReference type="InterPro" id="IPR000131">
    <property type="entry name" value="ATP_synth_F1_gsu"/>
</dbReference>
<sequence>MVAIHKKLLRRINFIKRFQEITKAIRFITGGELAKVRKDLTKRFSVLITFLPLFGIKYLELPLSDKVNISSDNFDEIYLSEKNLIIPICDDRSSCGSHNTNVMYRTATLIDDIKMQDKQVKIYPIGLQGKYYFDDFYGRYIIGSTTGLGEVKFNLDICFFYANKFMNYDFDKYYLVFNRFFSLQQQYTTVYCLCSYKQFFKNLLKNSFLKNSMFYDAILDKAVYSNFLEDLYAFGFSIFLQDAFSENKYSFLGSRFTAMDAMISNSQEYLERLIVRYNKSRQESITTEIVEIVACADVVMESKR</sequence>
<dbReference type="AlphaFoldDB" id="A0A0B5GMX5"/>
<keyword evidence="6" id="KW-0472">Membrane</keyword>
<dbReference type="GO" id="GO:0016787">
    <property type="term" value="F:hydrolase activity"/>
    <property type="evidence" value="ECO:0007669"/>
    <property type="project" value="UniProtKB-KW"/>
</dbReference>
<evidence type="ECO:0000256" key="8">
    <source>
        <dbReference type="ARBA" id="ARBA00023310"/>
    </source>
</evidence>
<dbReference type="GeneID" id="22976112"/>
<gene>
    <name evidence="9" type="primary">atp3</name>
</gene>
<dbReference type="Gene3D" id="1.10.287.80">
    <property type="entry name" value="ATP synthase, gamma subunit, helix hairpin domain"/>
    <property type="match status" value="1"/>
</dbReference>
<dbReference type="PANTHER" id="PTHR11693:SF22">
    <property type="entry name" value="ATP SYNTHASE SUBUNIT GAMMA, MITOCHONDRIAL"/>
    <property type="match status" value="1"/>
</dbReference>
<keyword evidence="9" id="KW-0378">Hydrolase</keyword>
<keyword evidence="5" id="KW-0406">Ion transport</keyword>
<evidence type="ECO:0000256" key="6">
    <source>
        <dbReference type="ARBA" id="ARBA00023136"/>
    </source>
</evidence>
<protein>
    <submittedName>
        <fullName evidence="9">ATP synthase F1 subunit gamma</fullName>
        <ecNumber evidence="9">3.6.3.14</ecNumber>
    </submittedName>
</protein>
<evidence type="ECO:0000256" key="2">
    <source>
        <dbReference type="ARBA" id="ARBA00007681"/>
    </source>
</evidence>
<reference evidence="9" key="1">
    <citation type="journal article" date="2014" name="Nucleic Acids Res.">
        <title>Widespread occurrence of organelle genome-encoded 5S rRNAs including permuted molecules.</title>
        <authorList>
            <person name="Valach M."/>
            <person name="Burger G."/>
            <person name="Gray M.W."/>
            <person name="Lang B.F."/>
        </authorList>
    </citation>
    <scope>NUCLEOTIDE SEQUENCE</scope>
    <source>
        <strain evidence="9">ATCC 50324</strain>
    </source>
</reference>
<dbReference type="GO" id="GO:0046933">
    <property type="term" value="F:proton-transporting ATP synthase activity, rotational mechanism"/>
    <property type="evidence" value="ECO:0007669"/>
    <property type="project" value="InterPro"/>
</dbReference>
<dbReference type="GO" id="GO:0045259">
    <property type="term" value="C:proton-transporting ATP synthase complex"/>
    <property type="evidence" value="ECO:0007669"/>
    <property type="project" value="UniProtKB-KW"/>
</dbReference>
<keyword evidence="9" id="KW-0496">Mitochondrion</keyword>
<evidence type="ECO:0000313" key="9">
    <source>
        <dbReference type="EMBL" id="AJF22903.1"/>
    </source>
</evidence>
<keyword evidence="3" id="KW-0813">Transport</keyword>
<dbReference type="PRINTS" id="PR00126">
    <property type="entry name" value="ATPASEGAMMA"/>
</dbReference>
<geneLocation type="mitochondrion" evidence="9"/>
<keyword evidence="8" id="KW-0066">ATP synthesis</keyword>
<evidence type="ECO:0000256" key="3">
    <source>
        <dbReference type="ARBA" id="ARBA00022448"/>
    </source>
</evidence>
<dbReference type="SUPFAM" id="SSF52943">
    <property type="entry name" value="ATP synthase (F1-ATPase), gamma subunit"/>
    <property type="match status" value="1"/>
</dbReference>
<keyword evidence="4" id="KW-0375">Hydrogen ion transport</keyword>
<dbReference type="EMBL" id="KP165388">
    <property type="protein sequence ID" value="AJF22903.1"/>
    <property type="molecule type" value="Genomic_DNA"/>
</dbReference>
<evidence type="ECO:0000256" key="5">
    <source>
        <dbReference type="ARBA" id="ARBA00023065"/>
    </source>
</evidence>
<dbReference type="RefSeq" id="YP_009118140.1">
    <property type="nucleotide sequence ID" value="NC_026312.1"/>
</dbReference>
<dbReference type="PANTHER" id="PTHR11693">
    <property type="entry name" value="ATP SYNTHASE GAMMA CHAIN"/>
    <property type="match status" value="1"/>
</dbReference>
<dbReference type="EC" id="3.6.3.14" evidence="9"/>
<keyword evidence="7" id="KW-0139">CF(1)</keyword>
<name>A0A0B5GMX5_STALP</name>
<evidence type="ECO:0000256" key="7">
    <source>
        <dbReference type="ARBA" id="ARBA00023196"/>
    </source>
</evidence>
<accession>A0A0B5GMX5</accession>
<dbReference type="Pfam" id="PF00231">
    <property type="entry name" value="ATP-synt"/>
    <property type="match status" value="1"/>
</dbReference>
<dbReference type="Gene3D" id="3.40.1380.10">
    <property type="match status" value="1"/>
</dbReference>
<evidence type="ECO:0000256" key="1">
    <source>
        <dbReference type="ARBA" id="ARBA00004170"/>
    </source>
</evidence>
<dbReference type="InterPro" id="IPR035968">
    <property type="entry name" value="ATP_synth_F1_ATPase_gsu"/>
</dbReference>
<comment type="similarity">
    <text evidence="2">Belongs to the ATPase gamma chain family.</text>
</comment>
<evidence type="ECO:0000256" key="4">
    <source>
        <dbReference type="ARBA" id="ARBA00022781"/>
    </source>
</evidence>
<comment type="subcellular location">
    <subcellularLocation>
        <location evidence="1">Membrane</location>
        <topology evidence="1">Peripheral membrane protein</topology>
    </subcellularLocation>
</comment>
<proteinExistence type="inferred from homology"/>
<organism evidence="9">
    <name type="scientific">Stachyamoeba lipophora</name>
    <dbReference type="NCBI Taxonomy" id="463046"/>
    <lineage>
        <taxon>Eukaryota</taxon>
        <taxon>Discoba</taxon>
        <taxon>Heterolobosea</taxon>
        <taxon>Tetramitia</taxon>
        <taxon>Eutetramitia</taxon>
        <taxon>Gruberellidae</taxon>
        <taxon>Stachyamoeba</taxon>
    </lineage>
</organism>